<dbReference type="AlphaFoldDB" id="A0A6A6ATF3"/>
<protein>
    <submittedName>
        <fullName evidence="2">Uncharacterized protein</fullName>
    </submittedName>
</protein>
<evidence type="ECO:0000313" key="3">
    <source>
        <dbReference type="Proteomes" id="UP000799771"/>
    </source>
</evidence>
<evidence type="ECO:0000313" key="2">
    <source>
        <dbReference type="EMBL" id="KAF2133831.1"/>
    </source>
</evidence>
<name>A0A6A6ATF3_9PLEO</name>
<feature type="compositionally biased region" description="Acidic residues" evidence="1">
    <location>
        <begin position="452"/>
        <end position="490"/>
    </location>
</feature>
<keyword evidence="3" id="KW-1185">Reference proteome</keyword>
<dbReference type="GeneID" id="54411583"/>
<proteinExistence type="predicted"/>
<feature type="compositionally biased region" description="Acidic residues" evidence="1">
    <location>
        <begin position="435"/>
        <end position="444"/>
    </location>
</feature>
<dbReference type="Proteomes" id="UP000799771">
    <property type="component" value="Unassembled WGS sequence"/>
</dbReference>
<reference evidence="2" key="1">
    <citation type="journal article" date="2020" name="Stud. Mycol.">
        <title>101 Dothideomycetes genomes: a test case for predicting lifestyles and emergence of pathogens.</title>
        <authorList>
            <person name="Haridas S."/>
            <person name="Albert R."/>
            <person name="Binder M."/>
            <person name="Bloem J."/>
            <person name="Labutti K."/>
            <person name="Salamov A."/>
            <person name="Andreopoulos B."/>
            <person name="Baker S."/>
            <person name="Barry K."/>
            <person name="Bills G."/>
            <person name="Bluhm B."/>
            <person name="Cannon C."/>
            <person name="Castanera R."/>
            <person name="Culley D."/>
            <person name="Daum C."/>
            <person name="Ezra D."/>
            <person name="Gonzalez J."/>
            <person name="Henrissat B."/>
            <person name="Kuo A."/>
            <person name="Liang C."/>
            <person name="Lipzen A."/>
            <person name="Lutzoni F."/>
            <person name="Magnuson J."/>
            <person name="Mondo S."/>
            <person name="Nolan M."/>
            <person name="Ohm R."/>
            <person name="Pangilinan J."/>
            <person name="Park H.-J."/>
            <person name="Ramirez L."/>
            <person name="Alfaro M."/>
            <person name="Sun H."/>
            <person name="Tritt A."/>
            <person name="Yoshinaga Y."/>
            <person name="Zwiers L.-H."/>
            <person name="Turgeon B."/>
            <person name="Goodwin S."/>
            <person name="Spatafora J."/>
            <person name="Crous P."/>
            <person name="Grigoriev I."/>
        </authorList>
    </citation>
    <scope>NUCLEOTIDE SEQUENCE</scope>
    <source>
        <strain evidence="2">CBS 119687</strain>
    </source>
</reference>
<accession>A0A6A6ATF3</accession>
<evidence type="ECO:0000256" key="1">
    <source>
        <dbReference type="SAM" id="MobiDB-lite"/>
    </source>
</evidence>
<sequence>MTNVLNEKALKDAGIEFYGEVADLELLQKECPQARILVQYLLDFKHIISYERWREIRELERKQKQFHATTPGCIRIPDKRPPEKRSEMLKDYRKHYDIERCEENFNLASQIKEKADGVESKEEKRWTEIIEKHVFGRLIGEARAAESKVTKQTARGAINRYRAELDHNWTFGREVLQSYCNSNAPKLTAPKPDLFFSFHAYEHSETYGGPLSTDDYIQNFSLTRLSKIYEQYERLAEYNLDCEFGFIPSPCKEFHSLSAYKDLTCFPWAVCEWKHHGHVSTTYERYCYCQAANAAAVCLTLFANAAAGGQQTPILDEIRPVVCMPFVGPETKVWVVYITMIRNGRYKYRMRCIWEGSLHNVVDNVKLCVIIENLHFWALNHLRPWLSSCIDQWRRSIRMMTKLEQQEKDISDMRKSFRSRRAATLDDFLASDSSDTSEEDEGQSDAESREESGEESGEDEEGSEEDEDGSEEDDENSEWDTEAEDEETLY</sequence>
<feature type="region of interest" description="Disordered" evidence="1">
    <location>
        <begin position="428"/>
        <end position="490"/>
    </location>
</feature>
<dbReference type="RefSeq" id="XP_033528218.1">
    <property type="nucleotide sequence ID" value="XM_033671151.1"/>
</dbReference>
<dbReference type="EMBL" id="ML977498">
    <property type="protein sequence ID" value="KAF2133831.1"/>
    <property type="molecule type" value="Genomic_DNA"/>
</dbReference>
<dbReference type="OrthoDB" id="5081713at2759"/>
<gene>
    <name evidence="2" type="ORF">P153DRAFT_392475</name>
</gene>
<organism evidence="2 3">
    <name type="scientific">Dothidotthia symphoricarpi CBS 119687</name>
    <dbReference type="NCBI Taxonomy" id="1392245"/>
    <lineage>
        <taxon>Eukaryota</taxon>
        <taxon>Fungi</taxon>
        <taxon>Dikarya</taxon>
        <taxon>Ascomycota</taxon>
        <taxon>Pezizomycotina</taxon>
        <taxon>Dothideomycetes</taxon>
        <taxon>Pleosporomycetidae</taxon>
        <taxon>Pleosporales</taxon>
        <taxon>Dothidotthiaceae</taxon>
        <taxon>Dothidotthia</taxon>
    </lineage>
</organism>